<name>A0ACC5STU6_ENSAD</name>
<keyword evidence="1" id="KW-0645">Protease</keyword>
<sequence>MTRVNALARQAEMLALLQGAREMPSVPDFLLVFVIHMAAVTFASASGFEVSFSGTLDRVRPAIVGISTTANRVLTNELLDDENVRRILGLPEGAFIVETNATTTGSGVIIDGDQGYIVTSRHVIADADDVAVTLKDGRVLPAEIVGSDATTDLAVIKIDASPLVALGWGRSSGLKVGDFVAAVGSPLGLEQTATFGIVSGLGRSGLSVDDYEDYIQTDAAVNPGSSGGALVNAAGELVGVMRGVPIPNERSQGIAFAIPSDIAAQVVQALIKDGEIKRGWLGVSVTLARTDEGVSAGLVVDQLACNSAAERQGVRLGDIITALNGRALSTEVSFNNFVSLLSPDAHITLDVRRGDATQRLALTLSNPDSIQTAPMHPLLDAVVFGLPVSSPSRACMPTGPVLLEVPPDSAAYAAGLRTGDYLTAINGEPAFSAGRIEGLLESNDGKISVDILRAGTAYRIEAE</sequence>
<protein>
    <submittedName>
        <fullName evidence="1">Serine protease Do</fullName>
        <ecNumber evidence="1">3.4.21.107</ecNumber>
    </submittedName>
</protein>
<keyword evidence="2" id="KW-1185">Reference proteome</keyword>
<reference evidence="1" key="1">
    <citation type="submission" date="2021-03" db="EMBL/GenBank/DDBJ databases">
        <title>Genomic Encyclopedia of Type Strains, Phase IV (KMG-IV): sequencing the most valuable type-strain genomes for metagenomic binning, comparative biology and taxonomic classification.</title>
        <authorList>
            <person name="Goeker M."/>
        </authorList>
    </citation>
    <scope>NUCLEOTIDE SEQUENCE</scope>
    <source>
        <strain evidence="1">DSM 18131</strain>
    </source>
</reference>
<proteinExistence type="predicted"/>
<dbReference type="EC" id="3.4.21.107" evidence="1"/>
<comment type="caution">
    <text evidence="1">The sequence shown here is derived from an EMBL/GenBank/DDBJ whole genome shotgun (WGS) entry which is preliminary data.</text>
</comment>
<dbReference type="EMBL" id="JAGGJR010000002">
    <property type="protein sequence ID" value="MBP1872311.1"/>
    <property type="molecule type" value="Genomic_DNA"/>
</dbReference>
<gene>
    <name evidence="1" type="ORF">J2Z19_002023</name>
</gene>
<dbReference type="Proteomes" id="UP000823773">
    <property type="component" value="Unassembled WGS sequence"/>
</dbReference>
<accession>A0ACC5STU6</accession>
<keyword evidence="1" id="KW-0378">Hydrolase</keyword>
<evidence type="ECO:0000313" key="1">
    <source>
        <dbReference type="EMBL" id="MBP1872311.1"/>
    </source>
</evidence>
<organism evidence="1 2">
    <name type="scientific">Ensifer adhaerens</name>
    <name type="common">Sinorhizobium morelense</name>
    <dbReference type="NCBI Taxonomy" id="106592"/>
    <lineage>
        <taxon>Bacteria</taxon>
        <taxon>Pseudomonadati</taxon>
        <taxon>Pseudomonadota</taxon>
        <taxon>Alphaproteobacteria</taxon>
        <taxon>Hyphomicrobiales</taxon>
        <taxon>Rhizobiaceae</taxon>
        <taxon>Sinorhizobium/Ensifer group</taxon>
        <taxon>Ensifer</taxon>
    </lineage>
</organism>
<evidence type="ECO:0000313" key="2">
    <source>
        <dbReference type="Proteomes" id="UP000823773"/>
    </source>
</evidence>